<dbReference type="InterPro" id="IPR000772">
    <property type="entry name" value="Ricin_B_lectin"/>
</dbReference>
<dbReference type="AlphaFoldDB" id="A0A7W9J737"/>
<accession>A0A7W9J737</accession>
<proteinExistence type="predicted"/>
<evidence type="ECO:0000313" key="4">
    <source>
        <dbReference type="Proteomes" id="UP000549971"/>
    </source>
</evidence>
<dbReference type="Proteomes" id="UP000549971">
    <property type="component" value="Unassembled WGS sequence"/>
</dbReference>
<feature type="chain" id="PRO_5031138226" description="Ricin B lectin domain-containing protein" evidence="1">
    <location>
        <begin position="25"/>
        <end position="430"/>
    </location>
</feature>
<evidence type="ECO:0000259" key="2">
    <source>
        <dbReference type="Pfam" id="PF14200"/>
    </source>
</evidence>
<feature type="domain" description="Ricin B lectin" evidence="2">
    <location>
        <begin position="333"/>
        <end position="405"/>
    </location>
</feature>
<dbReference type="SUPFAM" id="SSF55486">
    <property type="entry name" value="Metalloproteases ('zincins'), catalytic domain"/>
    <property type="match status" value="1"/>
</dbReference>
<dbReference type="PROSITE" id="PS50231">
    <property type="entry name" value="RICIN_B_LECTIN"/>
    <property type="match status" value="1"/>
</dbReference>
<dbReference type="Pfam" id="PF13583">
    <property type="entry name" value="Reprolysin_4"/>
    <property type="match status" value="1"/>
</dbReference>
<gene>
    <name evidence="3" type="ORF">HDA39_003565</name>
</gene>
<dbReference type="EMBL" id="JACHMY010000001">
    <property type="protein sequence ID" value="MBB5836831.1"/>
    <property type="molecule type" value="Genomic_DNA"/>
</dbReference>
<protein>
    <recommendedName>
        <fullName evidence="2">Ricin B lectin domain-containing protein</fullName>
    </recommendedName>
</protein>
<keyword evidence="4" id="KW-1185">Reference proteome</keyword>
<feature type="signal peptide" evidence="1">
    <location>
        <begin position="1"/>
        <end position="24"/>
    </location>
</feature>
<dbReference type="RefSeq" id="WP_184796349.1">
    <property type="nucleotide sequence ID" value="NZ_JACHMY010000001.1"/>
</dbReference>
<dbReference type="Pfam" id="PF14200">
    <property type="entry name" value="RicinB_lectin_2"/>
    <property type="match status" value="1"/>
</dbReference>
<dbReference type="CDD" id="cd00161">
    <property type="entry name" value="beta-trefoil_Ricin-like"/>
    <property type="match status" value="1"/>
</dbReference>
<name>A0A7W9J737_9ACTN</name>
<organism evidence="3 4">
    <name type="scientific">Kribbella italica</name>
    <dbReference type="NCBI Taxonomy" id="1540520"/>
    <lineage>
        <taxon>Bacteria</taxon>
        <taxon>Bacillati</taxon>
        <taxon>Actinomycetota</taxon>
        <taxon>Actinomycetes</taxon>
        <taxon>Propionibacteriales</taxon>
        <taxon>Kribbellaceae</taxon>
        <taxon>Kribbella</taxon>
    </lineage>
</organism>
<dbReference type="InterPro" id="IPR035992">
    <property type="entry name" value="Ricin_B-like_lectins"/>
</dbReference>
<reference evidence="3 4" key="1">
    <citation type="submission" date="2020-08" db="EMBL/GenBank/DDBJ databases">
        <title>Sequencing the genomes of 1000 actinobacteria strains.</title>
        <authorList>
            <person name="Klenk H.-P."/>
        </authorList>
    </citation>
    <scope>NUCLEOTIDE SEQUENCE [LARGE SCALE GENOMIC DNA]</scope>
    <source>
        <strain evidence="3 4">DSM 28967</strain>
    </source>
</reference>
<sequence length="430" mass="46067">MSLLSTLVAVLAATAVPLSPHAPAETMPGLTLQGEPTPLKGDIAEAKIAASPIVCEGDGQAGKRVQVMYARETQQASRLALFVPSFRAWSHEIDAAYNDSAAQTGASRHVRFVTEAAGDGCRITVREVVLPTGGLDTWDTMITALQKLGHKDPNRKYLVFADAKKTCGLGTLYGDDRPGLDNANNRNTGYARVDASANCWGFNAAAHELGHTFGAVQSSAPHYNGHCNDEWDLMCYGSGTTVVCPEKDSDRLLDCNKDDYFHTNPPAGSYLATHWNIANSDWLIKNAVPDARPGPRHGQVYEFVNPATGAALGVDSADNLAYVSSRPATGATSQQWRFQYATGWQLQNVSSNKCADSAFSATTPGTQVLQYTCNGQDGMRWTLHPLGGDLYGVLNTLSGLAVTDAGGNQRVTQQAFTGAATQTWQLRRVN</sequence>
<evidence type="ECO:0000313" key="3">
    <source>
        <dbReference type="EMBL" id="MBB5836831.1"/>
    </source>
</evidence>
<keyword evidence="1" id="KW-0732">Signal</keyword>
<dbReference type="Gene3D" id="2.80.10.50">
    <property type="match status" value="1"/>
</dbReference>
<dbReference type="SUPFAM" id="SSF50370">
    <property type="entry name" value="Ricin B-like lectins"/>
    <property type="match status" value="1"/>
</dbReference>
<evidence type="ECO:0000256" key="1">
    <source>
        <dbReference type="SAM" id="SignalP"/>
    </source>
</evidence>
<comment type="caution">
    <text evidence="3">The sequence shown here is derived from an EMBL/GenBank/DDBJ whole genome shotgun (WGS) entry which is preliminary data.</text>
</comment>